<dbReference type="EMBL" id="PDEQ01000001">
    <property type="protein sequence ID" value="PEN15060.1"/>
    <property type="molecule type" value="Genomic_DNA"/>
</dbReference>
<reference evidence="5 6" key="1">
    <citation type="submission" date="2017-10" db="EMBL/GenBank/DDBJ databases">
        <title>Draft genome of Longibacter Salinarum.</title>
        <authorList>
            <person name="Goh K.M."/>
            <person name="Shamsir M.S."/>
            <person name="Lim S.W."/>
        </authorList>
    </citation>
    <scope>NUCLEOTIDE SEQUENCE [LARGE SCALE GENOMIC DNA]</scope>
    <source>
        <strain evidence="5 6">KCTC 52045</strain>
    </source>
</reference>
<dbReference type="SUPFAM" id="SSF47413">
    <property type="entry name" value="lambda repressor-like DNA-binding domains"/>
    <property type="match status" value="1"/>
</dbReference>
<keyword evidence="2" id="KW-0238">DNA-binding</keyword>
<protein>
    <submittedName>
        <fullName evidence="5">LacI family transcriptional regulator</fullName>
    </submittedName>
</protein>
<gene>
    <name evidence="5" type="ORF">CRI94_01880</name>
</gene>
<evidence type="ECO:0000259" key="4">
    <source>
        <dbReference type="PROSITE" id="PS50932"/>
    </source>
</evidence>
<dbReference type="RefSeq" id="WP_098073959.1">
    <property type="nucleotide sequence ID" value="NZ_PDEQ01000001.1"/>
</dbReference>
<evidence type="ECO:0000313" key="5">
    <source>
        <dbReference type="EMBL" id="PEN15060.1"/>
    </source>
</evidence>
<dbReference type="SUPFAM" id="SSF53822">
    <property type="entry name" value="Periplasmic binding protein-like I"/>
    <property type="match status" value="1"/>
</dbReference>
<name>A0A2A8D2F7_9BACT</name>
<dbReference type="InterPro" id="IPR046335">
    <property type="entry name" value="LacI/GalR-like_sensor"/>
</dbReference>
<dbReference type="CDD" id="cd06267">
    <property type="entry name" value="PBP1_LacI_sugar_binding-like"/>
    <property type="match status" value="1"/>
</dbReference>
<accession>A0A2A8D2F7</accession>
<dbReference type="PANTHER" id="PTHR30146">
    <property type="entry name" value="LACI-RELATED TRANSCRIPTIONAL REPRESSOR"/>
    <property type="match status" value="1"/>
</dbReference>
<dbReference type="PRINTS" id="PR00036">
    <property type="entry name" value="HTHLACI"/>
</dbReference>
<feature type="domain" description="HTH lacI-type" evidence="4">
    <location>
        <begin position="11"/>
        <end position="65"/>
    </location>
</feature>
<keyword evidence="3" id="KW-0804">Transcription</keyword>
<keyword evidence="1" id="KW-0805">Transcription regulation</keyword>
<dbReference type="Gene3D" id="3.40.50.2300">
    <property type="match status" value="2"/>
</dbReference>
<dbReference type="InterPro" id="IPR010982">
    <property type="entry name" value="Lambda_DNA-bd_dom_sf"/>
</dbReference>
<evidence type="ECO:0000256" key="1">
    <source>
        <dbReference type="ARBA" id="ARBA00023015"/>
    </source>
</evidence>
<evidence type="ECO:0000256" key="2">
    <source>
        <dbReference type="ARBA" id="ARBA00023125"/>
    </source>
</evidence>
<dbReference type="SMART" id="SM00354">
    <property type="entry name" value="HTH_LACI"/>
    <property type="match status" value="1"/>
</dbReference>
<dbReference type="Gene3D" id="1.10.260.40">
    <property type="entry name" value="lambda repressor-like DNA-binding domains"/>
    <property type="match status" value="1"/>
</dbReference>
<dbReference type="CDD" id="cd01392">
    <property type="entry name" value="HTH_LacI"/>
    <property type="match status" value="1"/>
</dbReference>
<dbReference type="InterPro" id="IPR000843">
    <property type="entry name" value="HTH_LacI"/>
</dbReference>
<evidence type="ECO:0000256" key="3">
    <source>
        <dbReference type="ARBA" id="ARBA00023163"/>
    </source>
</evidence>
<dbReference type="GO" id="GO:0003700">
    <property type="term" value="F:DNA-binding transcription factor activity"/>
    <property type="evidence" value="ECO:0007669"/>
    <property type="project" value="TreeGrafter"/>
</dbReference>
<keyword evidence="6" id="KW-1185">Reference proteome</keyword>
<sequence>MAQETRDDSKTTIYDVAEHAGVAISTVSRVLNESRDVSDSTRETVLKAIQKLQFRPNRTAKSLAQRATRTIAVAVPTFTTPFHNELLKGVRSELDGNDLDLLLCDLAWEAPKMTLQKFLARGAMDGLLVAGLPVDEEIADELKTLGAPVVLIGTQWDDMDSFYWDEEPGSQQAVEHLIEQGHTDIAMITTPHDDNRLRNARVNGYKAALEAAGLEFNPERIAQGRTKKHDGFSEESGYEAMEVILEQHPDVTAVFASSDVQAIGAWQAIRHAGKSVPEDIALIGYDDIKISRFIGLSSVAQNMHDVGEEATNVLLQRLRRSNTGQTMSKLIRPTLKIRKSSGGKDEKPDLR</sequence>
<dbReference type="Proteomes" id="UP000220102">
    <property type="component" value="Unassembled WGS sequence"/>
</dbReference>
<dbReference type="Pfam" id="PF00356">
    <property type="entry name" value="LacI"/>
    <property type="match status" value="1"/>
</dbReference>
<dbReference type="OrthoDB" id="9803256at2"/>
<dbReference type="InterPro" id="IPR028082">
    <property type="entry name" value="Peripla_BP_I"/>
</dbReference>
<proteinExistence type="predicted"/>
<dbReference type="GO" id="GO:0000976">
    <property type="term" value="F:transcription cis-regulatory region binding"/>
    <property type="evidence" value="ECO:0007669"/>
    <property type="project" value="TreeGrafter"/>
</dbReference>
<organism evidence="5 6">
    <name type="scientific">Longibacter salinarum</name>
    <dbReference type="NCBI Taxonomy" id="1850348"/>
    <lineage>
        <taxon>Bacteria</taxon>
        <taxon>Pseudomonadati</taxon>
        <taxon>Rhodothermota</taxon>
        <taxon>Rhodothermia</taxon>
        <taxon>Rhodothermales</taxon>
        <taxon>Salisaetaceae</taxon>
        <taxon>Longibacter</taxon>
    </lineage>
</organism>
<dbReference type="AlphaFoldDB" id="A0A2A8D2F7"/>
<dbReference type="Pfam" id="PF13377">
    <property type="entry name" value="Peripla_BP_3"/>
    <property type="match status" value="1"/>
</dbReference>
<dbReference type="PANTHER" id="PTHR30146:SF109">
    <property type="entry name" value="HTH-TYPE TRANSCRIPTIONAL REGULATOR GALS"/>
    <property type="match status" value="1"/>
</dbReference>
<comment type="caution">
    <text evidence="5">The sequence shown here is derived from an EMBL/GenBank/DDBJ whole genome shotgun (WGS) entry which is preliminary data.</text>
</comment>
<evidence type="ECO:0000313" key="6">
    <source>
        <dbReference type="Proteomes" id="UP000220102"/>
    </source>
</evidence>
<dbReference type="PROSITE" id="PS50932">
    <property type="entry name" value="HTH_LACI_2"/>
    <property type="match status" value="1"/>
</dbReference>